<dbReference type="EMBL" id="AACCXM010000001">
    <property type="protein sequence ID" value="EAK0468125.1"/>
    <property type="molecule type" value="Genomic_DNA"/>
</dbReference>
<dbReference type="EMBL" id="AACCXK010000017">
    <property type="protein sequence ID" value="EAK0453620.1"/>
    <property type="molecule type" value="Genomic_DNA"/>
</dbReference>
<organism evidence="4">
    <name type="scientific">Campylobacter fetus</name>
    <dbReference type="NCBI Taxonomy" id="196"/>
    <lineage>
        <taxon>Bacteria</taxon>
        <taxon>Pseudomonadati</taxon>
        <taxon>Campylobacterota</taxon>
        <taxon>Epsilonproteobacteria</taxon>
        <taxon>Campylobacterales</taxon>
        <taxon>Campylobacteraceae</taxon>
        <taxon>Campylobacter</taxon>
    </lineage>
</organism>
<dbReference type="AlphaFoldDB" id="A0A5L4IHF8"/>
<dbReference type="CDD" id="cd00761">
    <property type="entry name" value="Glyco_tranf_GTA_type"/>
    <property type="match status" value="1"/>
</dbReference>
<accession>A0A5L4IHF8</accession>
<evidence type="ECO:0000259" key="1">
    <source>
        <dbReference type="Pfam" id="PF00535"/>
    </source>
</evidence>
<gene>
    <name evidence="3" type="ORF">AAH17_08165</name>
    <name evidence="4" type="ORF">AAH24_01895</name>
    <name evidence="2" type="ORF">BVH53_07765</name>
</gene>
<protein>
    <submittedName>
        <fullName evidence="4">Glycosyltransferase family 2 protein</fullName>
    </submittedName>
</protein>
<dbReference type="PANTHER" id="PTHR22916">
    <property type="entry name" value="GLYCOSYLTRANSFERASE"/>
    <property type="match status" value="1"/>
</dbReference>
<name>A0A5L4IHF8_CAMFE</name>
<comment type="caution">
    <text evidence="4">The sequence shown here is derived from an EMBL/GenBank/DDBJ whole genome shotgun (WGS) entry which is preliminary data.</text>
</comment>
<dbReference type="SUPFAM" id="SSF53448">
    <property type="entry name" value="Nucleotide-diphospho-sugar transferases"/>
    <property type="match status" value="1"/>
</dbReference>
<dbReference type="InterPro" id="IPR029044">
    <property type="entry name" value="Nucleotide-diphossugar_trans"/>
</dbReference>
<dbReference type="PANTHER" id="PTHR22916:SF3">
    <property type="entry name" value="UDP-GLCNAC:BETAGAL BETA-1,3-N-ACETYLGLUCOSAMINYLTRANSFERASE-LIKE PROTEIN 1"/>
    <property type="match status" value="1"/>
</dbReference>
<evidence type="ECO:0000313" key="2">
    <source>
        <dbReference type="EMBL" id="EAI5408586.1"/>
    </source>
</evidence>
<dbReference type="Pfam" id="PF00535">
    <property type="entry name" value="Glycos_transf_2"/>
    <property type="match status" value="1"/>
</dbReference>
<feature type="domain" description="Glycosyltransferase 2-like" evidence="1">
    <location>
        <begin position="6"/>
        <end position="147"/>
    </location>
</feature>
<proteinExistence type="predicted"/>
<evidence type="ECO:0000313" key="4">
    <source>
        <dbReference type="EMBL" id="EAK0468125.1"/>
    </source>
</evidence>
<sequence length="334" mass="38681">MVSKISVIIPCFNARDYINECLESLLNQSLKEIEIIAINDGSSDDTIKILNEFANTDNRFIIIDQKNNGASAARNAGIEASSGEFIMFLDSDDFLSSNGILNKLYNIALNLDADIVFGDFNYYKNGEIKYQKNYICNEGIVDKERFLFDYFTLNPSKSTFPTVCAKIIKTEILKNNNLKFLKDVFIAEDANLNAKIIWLANKIAKLNDPIYNYRIGDNNSSKKFKLKHFTDVRAVEMDLRNFFSKFNLLKTQKAYLECYFLILRYNAALTMKPYSFDDYEKAIKFACADIKNSFKSDGFTLLNKRLKILFYLYKFSCNYKIYAKLLSFIFKIRH</sequence>
<dbReference type="Proteomes" id="UP000557842">
    <property type="component" value="Unassembled WGS sequence"/>
</dbReference>
<evidence type="ECO:0000313" key="5">
    <source>
        <dbReference type="Proteomes" id="UP000557842"/>
    </source>
</evidence>
<keyword evidence="4" id="KW-0808">Transferase</keyword>
<dbReference type="EMBL" id="AABQDW010000015">
    <property type="protein sequence ID" value="EAI5408586.1"/>
    <property type="molecule type" value="Genomic_DNA"/>
</dbReference>
<dbReference type="GO" id="GO:0016758">
    <property type="term" value="F:hexosyltransferase activity"/>
    <property type="evidence" value="ECO:0007669"/>
    <property type="project" value="UniProtKB-ARBA"/>
</dbReference>
<dbReference type="Gene3D" id="3.90.550.10">
    <property type="entry name" value="Spore Coat Polysaccharide Biosynthesis Protein SpsA, Chain A"/>
    <property type="match status" value="1"/>
</dbReference>
<reference evidence="4 5" key="1">
    <citation type="submission" date="2018-05" db="EMBL/GenBank/DDBJ databases">
        <authorList>
            <consortium name="PulseNet: The National Subtyping Network for Foodborne Disease Surveillance"/>
            <person name="Tarr C.L."/>
            <person name="Trees E."/>
            <person name="Katz L.S."/>
            <person name="Carleton-Romer H.A."/>
            <person name="Stroika S."/>
            <person name="Kucerova Z."/>
            <person name="Roache K.F."/>
            <person name="Sabol A.L."/>
            <person name="Besser J."/>
            <person name="Gerner-Smidt P."/>
        </authorList>
    </citation>
    <scope>NUCLEOTIDE SEQUENCE</scope>
    <source>
        <strain evidence="3">2014D-0197</strain>
        <strain evidence="2 5">2016D-0221</strain>
        <strain evidence="4">D4313</strain>
    </source>
</reference>
<dbReference type="InterPro" id="IPR001173">
    <property type="entry name" value="Glyco_trans_2-like"/>
</dbReference>
<evidence type="ECO:0000313" key="3">
    <source>
        <dbReference type="EMBL" id="EAK0453620.1"/>
    </source>
</evidence>